<accession>A0A2L1CCJ4</accession>
<dbReference type="Proteomes" id="UP000590564">
    <property type="component" value="Unassembled WGS sequence"/>
</dbReference>
<dbReference type="RefSeq" id="WP_104838325.1">
    <property type="nucleotide sequence ID" value="NZ_CP026606.1"/>
</dbReference>
<evidence type="ECO:0000313" key="1">
    <source>
        <dbReference type="EMBL" id="AVB76940.1"/>
    </source>
</evidence>
<name>A0A2L1CCJ4_METMI</name>
<reference evidence="3 6" key="3">
    <citation type="submission" date="2020-08" db="EMBL/GenBank/DDBJ databases">
        <title>Genomic Encyclopedia of Type Strains, Phase IV (KMG-V): Genome sequencing to study the core and pangenomes of soil and plant-associated prokaryotes.</title>
        <authorList>
            <person name="Whitman W."/>
        </authorList>
    </citation>
    <scope>NUCLEOTIDE SEQUENCE [LARGE SCALE GENOMIC DNA]</scope>
    <source>
        <strain evidence="2 5">C13</strain>
        <strain evidence="3 6">D1</strain>
    </source>
</reference>
<dbReference type="EMBL" id="JACDUO010000001">
    <property type="protein sequence ID" value="MBA2863452.1"/>
    <property type="molecule type" value="Genomic_DNA"/>
</dbReference>
<dbReference type="KEGG" id="mmad:MMJJ_15690"/>
<dbReference type="EMBL" id="CP026606">
    <property type="protein sequence ID" value="AVB76940.1"/>
    <property type="molecule type" value="Genomic_DNA"/>
</dbReference>
<dbReference type="GeneID" id="36102653"/>
<proteinExistence type="predicted"/>
<evidence type="ECO:0000313" key="4">
    <source>
        <dbReference type="Proteomes" id="UP000239462"/>
    </source>
</evidence>
<reference evidence="1" key="2">
    <citation type="submission" date="2018-02" db="EMBL/GenBank/DDBJ databases">
        <title>Complete genome sequence of the Methanococcus maripaludis type strain JJ (DSM 2067), a model for selenoprotein synthesis in Archaea.</title>
        <authorList>
            <person name="Poehlein A."/>
            <person name="Heym D."/>
            <person name="Quitzke V."/>
            <person name="Fersch J."/>
            <person name="Daniel R."/>
            <person name="Rother M."/>
        </authorList>
    </citation>
    <scope>NUCLEOTIDE SEQUENCE [LARGE SCALE GENOMIC DNA]</scope>
    <source>
        <strain evidence="1">DSM 2067</strain>
    </source>
</reference>
<reference evidence="4" key="1">
    <citation type="journal article" date="2018" name="Genome Announc.">
        <title>Complete Genome Sequence of the Methanococcus maripaludis Type Strain JJ (DSM 2067), a Model for Selenoprotein Synthesis in Archaea.</title>
        <authorList>
            <person name="Poehlein A."/>
            <person name="Heym D."/>
            <person name="Quitzke V."/>
            <person name="Fersch J."/>
            <person name="Daniel R."/>
            <person name="Rother M."/>
        </authorList>
    </citation>
    <scope>NUCLEOTIDE SEQUENCE [LARGE SCALE GENOMIC DNA]</scope>
    <source>
        <strain evidence="4">DSM 2067</strain>
    </source>
</reference>
<dbReference type="AlphaFoldDB" id="A0A2L1CCJ4"/>
<protein>
    <submittedName>
        <fullName evidence="1">Uncharacterized protein</fullName>
    </submittedName>
</protein>
<gene>
    <name evidence="2" type="ORF">HNP94_000452</name>
    <name evidence="3" type="ORF">HNP96_000565</name>
    <name evidence="1" type="ORF">MMJJ_15690</name>
</gene>
<dbReference type="Proteomes" id="UP000239462">
    <property type="component" value="Chromosome"/>
</dbReference>
<evidence type="ECO:0000313" key="2">
    <source>
        <dbReference type="EMBL" id="MBA2863452.1"/>
    </source>
</evidence>
<organism evidence="1 4">
    <name type="scientific">Methanococcus maripaludis</name>
    <name type="common">Methanococcus deltae</name>
    <dbReference type="NCBI Taxonomy" id="39152"/>
    <lineage>
        <taxon>Archaea</taxon>
        <taxon>Methanobacteriati</taxon>
        <taxon>Methanobacteriota</taxon>
        <taxon>Methanomada group</taxon>
        <taxon>Methanococci</taxon>
        <taxon>Methanococcales</taxon>
        <taxon>Methanococcaceae</taxon>
        <taxon>Methanococcus</taxon>
    </lineage>
</organism>
<sequence length="148" mass="16768">MYKISFKNLIFVAILAIIVMTLFVLPETYINISADNYSPKTGDIINIDVDVIKKSDFGTTTVEMVLPNGTTYINTVYGPEPKNTTIFNEKYNISETYLKWTFKNEDKFGSSINILILNSENKTIKATSKTDFFSYDSLNSDKLIISTD</sequence>
<evidence type="ECO:0000313" key="6">
    <source>
        <dbReference type="Proteomes" id="UP000590564"/>
    </source>
</evidence>
<evidence type="ECO:0000313" key="5">
    <source>
        <dbReference type="Proteomes" id="UP000567099"/>
    </source>
</evidence>
<dbReference type="EMBL" id="JACHED010000001">
    <property type="protein sequence ID" value="MBB6496544.1"/>
    <property type="molecule type" value="Genomic_DNA"/>
</dbReference>
<dbReference type="Proteomes" id="UP000567099">
    <property type="component" value="Unassembled WGS sequence"/>
</dbReference>
<evidence type="ECO:0000313" key="3">
    <source>
        <dbReference type="EMBL" id="MBB6496544.1"/>
    </source>
</evidence>